<dbReference type="Gene3D" id="2.130.10.10">
    <property type="entry name" value="YVTN repeat-like/Quinoprotein amine dehydrogenase"/>
    <property type="match status" value="2"/>
</dbReference>
<protein>
    <recommendedName>
        <fullName evidence="6">Protein ROOT INITIATION DEFECTIVE 3-like</fullName>
    </recommendedName>
</protein>
<dbReference type="PROSITE" id="PS50082">
    <property type="entry name" value="WD_REPEATS_2"/>
    <property type="match status" value="2"/>
</dbReference>
<sequence length="410" mass="44301">MSSSPPQIVLTSSPDGPITAYDAASGAVLARFSSSRSPRNGLTLIGNSFIAASHVSPETGSGSIHLYNWWSLTALHNLPLPEPVAPLVASPDGLYLFAGGLSGKIYTLLIPSGELLQSYSAHNKPVSCLRVNEDGSLLISGGDDGTIAFVPIFQLVEAQNEQNPTRLMVQRFLAHDGSVTAIASSVGLCSNTIITTSLDCTCRFWRVADREYLIRTVRFPCAIMGVAVNQTHTELYAAGSDGSIYKESFKVRSQKDMNQSPELIRWPRKHNSMVVGLVMVNGGLTLVSAAEDGNVSIWDTETGQEILSLANIEMGSISHLVVANTGLGTQGVNDTKMRKGDDNVFGEEYGRFSVEELSRSLKETVNLEDVLKLAERDRSRAIDMLESSIAMYERLLELILKEAKRGGSSC</sequence>
<name>A0AAV5LI82_9ROSI</name>
<gene>
    <name evidence="4" type="ORF">SLEP1_g45137</name>
</gene>
<dbReference type="EMBL" id="BPVZ01000120">
    <property type="protein sequence ID" value="GKV37069.1"/>
    <property type="molecule type" value="Genomic_DNA"/>
</dbReference>
<accession>A0AAV5LI82</accession>
<evidence type="ECO:0008006" key="6">
    <source>
        <dbReference type="Google" id="ProtNLM"/>
    </source>
</evidence>
<dbReference type="AlphaFoldDB" id="A0AAV5LI82"/>
<comment type="caution">
    <text evidence="4">The sequence shown here is derived from an EMBL/GenBank/DDBJ whole genome shotgun (WGS) entry which is preliminary data.</text>
</comment>
<reference evidence="4 5" key="1">
    <citation type="journal article" date="2021" name="Commun. Biol.">
        <title>The genome of Shorea leprosula (Dipterocarpaceae) highlights the ecological relevance of drought in aseasonal tropical rainforests.</title>
        <authorList>
            <person name="Ng K.K.S."/>
            <person name="Kobayashi M.J."/>
            <person name="Fawcett J.A."/>
            <person name="Hatakeyama M."/>
            <person name="Paape T."/>
            <person name="Ng C.H."/>
            <person name="Ang C.C."/>
            <person name="Tnah L.H."/>
            <person name="Lee C.T."/>
            <person name="Nishiyama T."/>
            <person name="Sese J."/>
            <person name="O'Brien M.J."/>
            <person name="Copetti D."/>
            <person name="Mohd Noor M.I."/>
            <person name="Ong R.C."/>
            <person name="Putra M."/>
            <person name="Sireger I.Z."/>
            <person name="Indrioko S."/>
            <person name="Kosugi Y."/>
            <person name="Izuno A."/>
            <person name="Isagi Y."/>
            <person name="Lee S.L."/>
            <person name="Shimizu K.K."/>
        </authorList>
    </citation>
    <scope>NUCLEOTIDE SEQUENCE [LARGE SCALE GENOMIC DNA]</scope>
    <source>
        <strain evidence="4">214</strain>
    </source>
</reference>
<dbReference type="InterPro" id="IPR015943">
    <property type="entry name" value="WD40/YVTN_repeat-like_dom_sf"/>
</dbReference>
<keyword evidence="1 3" id="KW-0853">WD repeat</keyword>
<dbReference type="PANTHER" id="PTHR18763">
    <property type="entry name" value="WD-REPEAT PROTEIN 18"/>
    <property type="match status" value="1"/>
</dbReference>
<dbReference type="PROSITE" id="PS00678">
    <property type="entry name" value="WD_REPEATS_1"/>
    <property type="match status" value="1"/>
</dbReference>
<dbReference type="SMART" id="SM00320">
    <property type="entry name" value="WD40"/>
    <property type="match status" value="4"/>
</dbReference>
<evidence type="ECO:0000256" key="3">
    <source>
        <dbReference type="PROSITE-ProRule" id="PRU00221"/>
    </source>
</evidence>
<dbReference type="PROSITE" id="PS50294">
    <property type="entry name" value="WD_REPEATS_REGION"/>
    <property type="match status" value="2"/>
</dbReference>
<dbReference type="PANTHER" id="PTHR18763:SF3">
    <property type="entry name" value="OS09G0477800 PROTEIN"/>
    <property type="match status" value="1"/>
</dbReference>
<dbReference type="Pfam" id="PF00400">
    <property type="entry name" value="WD40"/>
    <property type="match status" value="3"/>
</dbReference>
<evidence type="ECO:0000313" key="5">
    <source>
        <dbReference type="Proteomes" id="UP001054252"/>
    </source>
</evidence>
<dbReference type="GO" id="GO:0005656">
    <property type="term" value="C:nuclear pre-replicative complex"/>
    <property type="evidence" value="ECO:0007669"/>
    <property type="project" value="TreeGrafter"/>
</dbReference>
<feature type="repeat" description="WD" evidence="3">
    <location>
        <begin position="267"/>
        <end position="308"/>
    </location>
</feature>
<dbReference type="GO" id="GO:0006261">
    <property type="term" value="P:DNA-templated DNA replication"/>
    <property type="evidence" value="ECO:0007669"/>
    <property type="project" value="TreeGrafter"/>
</dbReference>
<dbReference type="InterPro" id="IPR019775">
    <property type="entry name" value="WD40_repeat_CS"/>
</dbReference>
<evidence type="ECO:0000256" key="1">
    <source>
        <dbReference type="ARBA" id="ARBA00022574"/>
    </source>
</evidence>
<organism evidence="4 5">
    <name type="scientific">Rubroshorea leprosula</name>
    <dbReference type="NCBI Taxonomy" id="152421"/>
    <lineage>
        <taxon>Eukaryota</taxon>
        <taxon>Viridiplantae</taxon>
        <taxon>Streptophyta</taxon>
        <taxon>Embryophyta</taxon>
        <taxon>Tracheophyta</taxon>
        <taxon>Spermatophyta</taxon>
        <taxon>Magnoliopsida</taxon>
        <taxon>eudicotyledons</taxon>
        <taxon>Gunneridae</taxon>
        <taxon>Pentapetalae</taxon>
        <taxon>rosids</taxon>
        <taxon>malvids</taxon>
        <taxon>Malvales</taxon>
        <taxon>Dipterocarpaceae</taxon>
        <taxon>Rubroshorea</taxon>
    </lineage>
</organism>
<dbReference type="SUPFAM" id="SSF50998">
    <property type="entry name" value="Quinoprotein alcohol dehydrogenase-like"/>
    <property type="match status" value="1"/>
</dbReference>
<dbReference type="GO" id="GO:0120330">
    <property type="term" value="C:rixosome complex"/>
    <property type="evidence" value="ECO:0007669"/>
    <property type="project" value="TreeGrafter"/>
</dbReference>
<dbReference type="Proteomes" id="UP001054252">
    <property type="component" value="Unassembled WGS sequence"/>
</dbReference>
<keyword evidence="2" id="KW-0677">Repeat</keyword>
<dbReference type="InterPro" id="IPR045227">
    <property type="entry name" value="WDR18/Ipi3/RID3"/>
</dbReference>
<proteinExistence type="predicted"/>
<keyword evidence="5" id="KW-1185">Reference proteome</keyword>
<dbReference type="InterPro" id="IPR001680">
    <property type="entry name" value="WD40_rpt"/>
</dbReference>
<feature type="repeat" description="WD" evidence="3">
    <location>
        <begin position="119"/>
        <end position="147"/>
    </location>
</feature>
<evidence type="ECO:0000256" key="2">
    <source>
        <dbReference type="ARBA" id="ARBA00022737"/>
    </source>
</evidence>
<evidence type="ECO:0000313" key="4">
    <source>
        <dbReference type="EMBL" id="GKV37069.1"/>
    </source>
</evidence>
<dbReference type="InterPro" id="IPR011047">
    <property type="entry name" value="Quinoprotein_ADH-like_sf"/>
</dbReference>
<dbReference type="GO" id="GO:0006364">
    <property type="term" value="P:rRNA processing"/>
    <property type="evidence" value="ECO:0007669"/>
    <property type="project" value="TreeGrafter"/>
</dbReference>